<dbReference type="Pfam" id="PF13531">
    <property type="entry name" value="SBP_bac_11"/>
    <property type="match status" value="1"/>
</dbReference>
<keyword evidence="3 6" id="KW-0479">Metal-binding</keyword>
<organism evidence="8 9">
    <name type="scientific">Desulfopila aestuarii DSM 18488</name>
    <dbReference type="NCBI Taxonomy" id="1121416"/>
    <lineage>
        <taxon>Bacteria</taxon>
        <taxon>Pseudomonadati</taxon>
        <taxon>Thermodesulfobacteriota</taxon>
        <taxon>Desulfobulbia</taxon>
        <taxon>Desulfobulbales</taxon>
        <taxon>Desulfocapsaceae</taxon>
        <taxon>Desulfopila</taxon>
    </lineage>
</organism>
<comment type="similarity">
    <text evidence="1">Belongs to the bacterial solute-binding protein ModA family.</text>
</comment>
<dbReference type="SUPFAM" id="SSF53850">
    <property type="entry name" value="Periplasmic binding protein-like II"/>
    <property type="match status" value="1"/>
</dbReference>
<name>A0A1M7Y5Y9_9BACT</name>
<keyword evidence="9" id="KW-1185">Reference proteome</keyword>
<keyword evidence="2 6" id="KW-0500">Molybdenum</keyword>
<feature type="binding site" evidence="6">
    <location>
        <position position="63"/>
    </location>
    <ligand>
        <name>molybdate</name>
        <dbReference type="ChEBI" id="CHEBI:36264"/>
    </ligand>
</feature>
<feature type="binding site" evidence="6">
    <location>
        <position position="188"/>
    </location>
    <ligand>
        <name>molybdate</name>
        <dbReference type="ChEBI" id="CHEBI:36264"/>
    </ligand>
</feature>
<evidence type="ECO:0000256" key="1">
    <source>
        <dbReference type="ARBA" id="ARBA00009175"/>
    </source>
</evidence>
<dbReference type="InterPro" id="IPR050682">
    <property type="entry name" value="ModA/WtpA"/>
</dbReference>
<comment type="subunit">
    <text evidence="5">The complex is composed of two ATP-binding proteins (ModC), two transmembrane proteins (ModB) and a solute-binding protein (ModA).</text>
</comment>
<evidence type="ECO:0000256" key="3">
    <source>
        <dbReference type="ARBA" id="ARBA00022723"/>
    </source>
</evidence>
<evidence type="ECO:0000256" key="6">
    <source>
        <dbReference type="PIRSR" id="PIRSR004846-1"/>
    </source>
</evidence>
<feature type="binding site" evidence="6">
    <location>
        <position position="141"/>
    </location>
    <ligand>
        <name>molybdate</name>
        <dbReference type="ChEBI" id="CHEBI:36264"/>
    </ligand>
</feature>
<proteinExistence type="inferred from homology"/>
<dbReference type="GO" id="GO:0030973">
    <property type="term" value="F:molybdate ion binding"/>
    <property type="evidence" value="ECO:0007669"/>
    <property type="project" value="UniProtKB-ARBA"/>
</dbReference>
<dbReference type="Proteomes" id="UP000184603">
    <property type="component" value="Unassembled WGS sequence"/>
</dbReference>
<feature type="binding site" evidence="6">
    <location>
        <position position="35"/>
    </location>
    <ligand>
        <name>molybdate</name>
        <dbReference type="ChEBI" id="CHEBI:36264"/>
    </ligand>
</feature>
<evidence type="ECO:0000313" key="8">
    <source>
        <dbReference type="EMBL" id="SHO47783.1"/>
    </source>
</evidence>
<dbReference type="PIRSF" id="PIRSF004846">
    <property type="entry name" value="ModA"/>
    <property type="match status" value="1"/>
</dbReference>
<dbReference type="Gene3D" id="3.40.190.10">
    <property type="entry name" value="Periplasmic binding protein-like II"/>
    <property type="match status" value="2"/>
</dbReference>
<evidence type="ECO:0000256" key="5">
    <source>
        <dbReference type="ARBA" id="ARBA00062515"/>
    </source>
</evidence>
<sequence length="254" mass="27271">MQPFRLAFILAVTIVTVLTFSLSQAAEVRISAAASMTNVIHELSAQFVAQHPDVTIVPNFGPSGGLAKQIQQGAPADLYISANTKWMKLLVDEKLIAPGTKAIFAYNSLVFVGQHEKRITALADLPELERIGIGTPTSVPAGQYAAQALRASGLYDQLLKSGKLVMAKDVRQALIYADRGETDGSFVYKTDAMLMTSAKILFEVPQNLYDPVAYPIGLTSSGAANIEAKALYDYIVSPEAKTIIAKHGFSIASH</sequence>
<dbReference type="NCBIfam" id="TIGR01256">
    <property type="entry name" value="modA"/>
    <property type="match status" value="1"/>
</dbReference>
<evidence type="ECO:0000256" key="7">
    <source>
        <dbReference type="SAM" id="SignalP"/>
    </source>
</evidence>
<keyword evidence="4 7" id="KW-0732">Signal</keyword>
<gene>
    <name evidence="8" type="ORF">SAMN02745220_01963</name>
</gene>
<dbReference type="RefSeq" id="WP_073613272.1">
    <property type="nucleotide sequence ID" value="NZ_FRFE01000008.1"/>
</dbReference>
<feature type="signal peptide" evidence="7">
    <location>
        <begin position="1"/>
        <end position="25"/>
    </location>
</feature>
<evidence type="ECO:0000256" key="4">
    <source>
        <dbReference type="ARBA" id="ARBA00022729"/>
    </source>
</evidence>
<feature type="binding site" evidence="6">
    <location>
        <position position="170"/>
    </location>
    <ligand>
        <name>molybdate</name>
        <dbReference type="ChEBI" id="CHEBI:36264"/>
    </ligand>
</feature>
<evidence type="ECO:0000256" key="2">
    <source>
        <dbReference type="ARBA" id="ARBA00022505"/>
    </source>
</evidence>
<dbReference type="PANTHER" id="PTHR30632">
    <property type="entry name" value="MOLYBDATE-BINDING PERIPLASMIC PROTEIN"/>
    <property type="match status" value="1"/>
</dbReference>
<dbReference type="GO" id="GO:0015689">
    <property type="term" value="P:molybdate ion transport"/>
    <property type="evidence" value="ECO:0007669"/>
    <property type="project" value="InterPro"/>
</dbReference>
<dbReference type="PANTHER" id="PTHR30632:SF0">
    <property type="entry name" value="SULFATE-BINDING PROTEIN"/>
    <property type="match status" value="1"/>
</dbReference>
<dbReference type="FunFam" id="3.40.190.10:FF:000035">
    <property type="entry name" value="Molybdate ABC transporter substrate-binding protein"/>
    <property type="match status" value="1"/>
</dbReference>
<dbReference type="InterPro" id="IPR005950">
    <property type="entry name" value="ModA"/>
</dbReference>
<dbReference type="AlphaFoldDB" id="A0A1M7Y5Y9"/>
<accession>A0A1M7Y5Y9</accession>
<dbReference type="OrthoDB" id="9785015at2"/>
<reference evidence="8 9" key="1">
    <citation type="submission" date="2016-12" db="EMBL/GenBank/DDBJ databases">
        <authorList>
            <person name="Song W.-J."/>
            <person name="Kurnit D.M."/>
        </authorList>
    </citation>
    <scope>NUCLEOTIDE SEQUENCE [LARGE SCALE GENOMIC DNA]</scope>
    <source>
        <strain evidence="8 9">DSM 18488</strain>
    </source>
</reference>
<feature type="chain" id="PRO_5012952339" evidence="7">
    <location>
        <begin position="26"/>
        <end position="254"/>
    </location>
</feature>
<protein>
    <submittedName>
        <fullName evidence="8">Molybdate transport system substrate-binding protein</fullName>
    </submittedName>
</protein>
<evidence type="ECO:0000313" key="9">
    <source>
        <dbReference type="Proteomes" id="UP000184603"/>
    </source>
</evidence>
<dbReference type="GO" id="GO:0046872">
    <property type="term" value="F:metal ion binding"/>
    <property type="evidence" value="ECO:0007669"/>
    <property type="project" value="UniProtKB-KW"/>
</dbReference>
<dbReference type="CDD" id="cd00993">
    <property type="entry name" value="PBP2_ModA_like"/>
    <property type="match status" value="1"/>
</dbReference>
<dbReference type="EMBL" id="FRFE01000008">
    <property type="protein sequence ID" value="SHO47783.1"/>
    <property type="molecule type" value="Genomic_DNA"/>
</dbReference>
<dbReference type="STRING" id="1121416.SAMN02745220_01963"/>
<dbReference type="GO" id="GO:1901359">
    <property type="term" value="F:tungstate binding"/>
    <property type="evidence" value="ECO:0007669"/>
    <property type="project" value="UniProtKB-ARBA"/>
</dbReference>